<dbReference type="EMBL" id="DF196810">
    <property type="protein sequence ID" value="GAD29396.1"/>
    <property type="molecule type" value="Genomic_DNA"/>
</dbReference>
<gene>
    <name evidence="2" type="ORF">PLEI_1044</name>
</gene>
<evidence type="ECO:0000313" key="3">
    <source>
        <dbReference type="Proteomes" id="UP000030675"/>
    </source>
</evidence>
<keyword evidence="1" id="KW-0812">Transmembrane</keyword>
<accession>X0NN06</accession>
<evidence type="ECO:0000256" key="1">
    <source>
        <dbReference type="SAM" id="Phobius"/>
    </source>
</evidence>
<dbReference type="AlphaFoldDB" id="X0NN06"/>
<organism evidence="2 3">
    <name type="scientific">Photobacterium leiognathi lrivu.4.1</name>
    <dbReference type="NCBI Taxonomy" id="1248232"/>
    <lineage>
        <taxon>Bacteria</taxon>
        <taxon>Pseudomonadati</taxon>
        <taxon>Pseudomonadota</taxon>
        <taxon>Gammaproteobacteria</taxon>
        <taxon>Vibrionales</taxon>
        <taxon>Vibrionaceae</taxon>
        <taxon>Photobacterium</taxon>
    </lineage>
</organism>
<evidence type="ECO:0000313" key="2">
    <source>
        <dbReference type="EMBL" id="GAD29396.1"/>
    </source>
</evidence>
<feature type="transmembrane region" description="Helical" evidence="1">
    <location>
        <begin position="20"/>
        <end position="40"/>
    </location>
</feature>
<proteinExistence type="predicted"/>
<reference evidence="3" key="1">
    <citation type="submission" date="2012-12" db="EMBL/GenBank/DDBJ databases">
        <title>Genome Sequence of Photobacterium leiognathi lrivu.4.1.</title>
        <authorList>
            <person name="Urbanczyk H."/>
            <person name="Ogura Y."/>
            <person name="Hayashi T."/>
            <person name="Dunlap P.V."/>
        </authorList>
    </citation>
    <scope>NUCLEOTIDE SEQUENCE [LARGE SCALE GENOMIC DNA]</scope>
    <source>
        <strain evidence="3">lrivu.4.1</strain>
    </source>
</reference>
<name>X0NN06_PHOLE</name>
<dbReference type="HOGENOM" id="CLU_3255534_0_0_6"/>
<protein>
    <recommendedName>
        <fullName evidence="4">YnhF family membrane protein</fullName>
    </recommendedName>
</protein>
<keyword evidence="1" id="KW-0472">Membrane</keyword>
<keyword evidence="1" id="KW-1133">Transmembrane helix</keyword>
<dbReference type="Proteomes" id="UP000030675">
    <property type="component" value="Unassembled WGS sequence"/>
</dbReference>
<sequence>MLHVQAGIDKELSMEQDLKLAVITVTLTLTTIFSYAIVALTA</sequence>
<evidence type="ECO:0008006" key="4">
    <source>
        <dbReference type="Google" id="ProtNLM"/>
    </source>
</evidence>